<keyword evidence="1 4" id="KW-0349">Heme</keyword>
<dbReference type="InterPro" id="IPR050597">
    <property type="entry name" value="Cytochrome_c_Oxidase_Subunit"/>
</dbReference>
<dbReference type="EMBL" id="FOZL01000001">
    <property type="protein sequence ID" value="SFS18884.1"/>
    <property type="molecule type" value="Genomic_DNA"/>
</dbReference>
<dbReference type="OrthoDB" id="9779283at2"/>
<keyword evidence="3 4" id="KW-0408">Iron</keyword>
<dbReference type="InterPro" id="IPR036909">
    <property type="entry name" value="Cyt_c-like_dom_sf"/>
</dbReference>
<feature type="domain" description="Cytochrome c" evidence="5">
    <location>
        <begin position="32"/>
        <end position="121"/>
    </location>
</feature>
<evidence type="ECO:0000313" key="6">
    <source>
        <dbReference type="EMBL" id="SFS18884.1"/>
    </source>
</evidence>
<proteinExistence type="predicted"/>
<evidence type="ECO:0000256" key="3">
    <source>
        <dbReference type="ARBA" id="ARBA00023004"/>
    </source>
</evidence>
<dbReference type="STRING" id="474950.SAMN05421771_3590"/>
<dbReference type="PANTHER" id="PTHR33751">
    <property type="entry name" value="CBB3-TYPE CYTOCHROME C OXIDASE SUBUNIT FIXP"/>
    <property type="match status" value="1"/>
</dbReference>
<dbReference type="AlphaFoldDB" id="A0A1I6MTA8"/>
<evidence type="ECO:0000259" key="5">
    <source>
        <dbReference type="PROSITE" id="PS51007"/>
    </source>
</evidence>
<evidence type="ECO:0000256" key="4">
    <source>
        <dbReference type="PROSITE-ProRule" id="PRU00433"/>
    </source>
</evidence>
<dbReference type="GO" id="GO:0046872">
    <property type="term" value="F:metal ion binding"/>
    <property type="evidence" value="ECO:0007669"/>
    <property type="project" value="UniProtKB-KW"/>
</dbReference>
<protein>
    <submittedName>
        <fullName evidence="6">Cytochrome c oxidase cbb3-type subunit 3/ubiquinol-cytochrome c reductase cytochrome c subunit</fullName>
    </submittedName>
</protein>
<dbReference type="SUPFAM" id="SSF46626">
    <property type="entry name" value="Cytochrome c"/>
    <property type="match status" value="2"/>
</dbReference>
<dbReference type="Gene3D" id="1.10.760.10">
    <property type="entry name" value="Cytochrome c-like domain"/>
    <property type="match status" value="2"/>
</dbReference>
<dbReference type="Proteomes" id="UP000199024">
    <property type="component" value="Unassembled WGS sequence"/>
</dbReference>
<gene>
    <name evidence="6" type="ORF">SAMN05421771_3590</name>
</gene>
<dbReference type="PROSITE" id="PS51257">
    <property type="entry name" value="PROKAR_LIPOPROTEIN"/>
    <property type="match status" value="1"/>
</dbReference>
<keyword evidence="2 4" id="KW-0479">Metal-binding</keyword>
<dbReference type="PROSITE" id="PS51007">
    <property type="entry name" value="CYTC"/>
    <property type="match status" value="2"/>
</dbReference>
<reference evidence="6 7" key="1">
    <citation type="submission" date="2016-10" db="EMBL/GenBank/DDBJ databases">
        <authorList>
            <person name="de Groot N.N."/>
        </authorList>
    </citation>
    <scope>NUCLEOTIDE SEQUENCE [LARGE SCALE GENOMIC DNA]</scope>
    <source>
        <strain evidence="6 7">DSM 21001</strain>
    </source>
</reference>
<dbReference type="InterPro" id="IPR009056">
    <property type="entry name" value="Cyt_c-like_dom"/>
</dbReference>
<accession>A0A1I6MTA8</accession>
<feature type="domain" description="Cytochrome c" evidence="5">
    <location>
        <begin position="137"/>
        <end position="226"/>
    </location>
</feature>
<name>A0A1I6MTA8_9BACT</name>
<evidence type="ECO:0000313" key="7">
    <source>
        <dbReference type="Proteomes" id="UP000199024"/>
    </source>
</evidence>
<dbReference type="Pfam" id="PF13442">
    <property type="entry name" value="Cytochrome_CBB3"/>
    <property type="match status" value="1"/>
</dbReference>
<dbReference type="GO" id="GO:0009055">
    <property type="term" value="F:electron transfer activity"/>
    <property type="evidence" value="ECO:0007669"/>
    <property type="project" value="InterPro"/>
</dbReference>
<evidence type="ECO:0000256" key="2">
    <source>
        <dbReference type="ARBA" id="ARBA00022723"/>
    </source>
</evidence>
<dbReference type="Pfam" id="PF00034">
    <property type="entry name" value="Cytochrom_C"/>
    <property type="match status" value="1"/>
</dbReference>
<organism evidence="6 7">
    <name type="scientific">Granulicella pectinivorans</name>
    <dbReference type="NCBI Taxonomy" id="474950"/>
    <lineage>
        <taxon>Bacteria</taxon>
        <taxon>Pseudomonadati</taxon>
        <taxon>Acidobacteriota</taxon>
        <taxon>Terriglobia</taxon>
        <taxon>Terriglobales</taxon>
        <taxon>Acidobacteriaceae</taxon>
        <taxon>Granulicella</taxon>
    </lineage>
</organism>
<evidence type="ECO:0000256" key="1">
    <source>
        <dbReference type="ARBA" id="ARBA00022617"/>
    </source>
</evidence>
<dbReference type="PANTHER" id="PTHR33751:SF1">
    <property type="entry name" value="CBB3-TYPE CYTOCHROME C OXIDASE SUBUNIT FIXP"/>
    <property type="match status" value="1"/>
</dbReference>
<dbReference type="GO" id="GO:0020037">
    <property type="term" value="F:heme binding"/>
    <property type="evidence" value="ECO:0007669"/>
    <property type="project" value="InterPro"/>
</dbReference>
<keyword evidence="7" id="KW-1185">Reference proteome</keyword>
<sequence length="238" mass="25091">MTSRFRTLSLGCLVAFASAGCRNAPGRPGPEPEVGRPEQLVRFAPLYQQNCAGCHGSGGKNGAAISLANPVYLTIAGPKNIERVTRDGVPGTMMPAFGKHAGGMLTDQQISILALGMLDTWGHSDTPAPPYQSAAPGDPIQGQKAFTVFCARCHGADATGKTKDTSSLVDPAYLALVSDQSLRTAILAGQSERGMPDWRSDLIGANARPMTDQEITDTVAWIASHRIATPGQPYQKSE</sequence>